<proteinExistence type="predicted"/>
<gene>
    <name evidence="1" type="ORF">ACFFGN_08785</name>
</gene>
<dbReference type="RefSeq" id="WP_380045036.1">
    <property type="nucleotide sequence ID" value="NZ_JBHLTC010000009.1"/>
</dbReference>
<accession>A0ABV6QJK6</accession>
<name>A0ABV6QJK6_9ACTN</name>
<dbReference type="EMBL" id="JBHLTC010000009">
    <property type="protein sequence ID" value="MFC0624156.1"/>
    <property type="molecule type" value="Genomic_DNA"/>
</dbReference>
<organism evidence="1 2">
    <name type="scientific">Kribbella deserti</name>
    <dbReference type="NCBI Taxonomy" id="1926257"/>
    <lineage>
        <taxon>Bacteria</taxon>
        <taxon>Bacillati</taxon>
        <taxon>Actinomycetota</taxon>
        <taxon>Actinomycetes</taxon>
        <taxon>Propionibacteriales</taxon>
        <taxon>Kribbellaceae</taxon>
        <taxon>Kribbella</taxon>
    </lineage>
</organism>
<evidence type="ECO:0000313" key="2">
    <source>
        <dbReference type="Proteomes" id="UP001589890"/>
    </source>
</evidence>
<evidence type="ECO:0000313" key="1">
    <source>
        <dbReference type="EMBL" id="MFC0624156.1"/>
    </source>
</evidence>
<keyword evidence="2" id="KW-1185">Reference proteome</keyword>
<sequence>MVVLLAVLIALTHRFNRARTPAPDDAATLRLGLNLLAQEYLARRPHTAAWDDTTPRDQARRMAVAALASKNDVATRDLLFEVATADELSEPQSTLYVRSRAMDAVSSDNDLHSLIRHIVLAGAHPDGSLDQGLDEAAQQQLKIIRTLQTELGDDGMRRLMALLAGTDADFALLVLRALRSRGDQ</sequence>
<reference evidence="1 2" key="1">
    <citation type="submission" date="2024-09" db="EMBL/GenBank/DDBJ databases">
        <authorList>
            <person name="Sun Q."/>
            <person name="Mori K."/>
        </authorList>
    </citation>
    <scope>NUCLEOTIDE SEQUENCE [LARGE SCALE GENOMIC DNA]</scope>
    <source>
        <strain evidence="1 2">CGMCC 1.15906</strain>
    </source>
</reference>
<dbReference type="Proteomes" id="UP001589890">
    <property type="component" value="Unassembled WGS sequence"/>
</dbReference>
<comment type="caution">
    <text evidence="1">The sequence shown here is derived from an EMBL/GenBank/DDBJ whole genome shotgun (WGS) entry which is preliminary data.</text>
</comment>
<protein>
    <submittedName>
        <fullName evidence="1">Uncharacterized protein</fullName>
    </submittedName>
</protein>